<reference evidence="2" key="1">
    <citation type="submission" date="2023-04" db="EMBL/GenBank/DDBJ databases">
        <authorList>
            <consortium name="ELIXIR-Norway"/>
        </authorList>
    </citation>
    <scope>NUCLEOTIDE SEQUENCE [LARGE SCALE GENOMIC DNA]</scope>
</reference>
<gene>
    <name evidence="2" type="ORF">MRATA1EN1_LOCUS6950</name>
</gene>
<evidence type="ECO:0000256" key="1">
    <source>
        <dbReference type="SAM" id="MobiDB-lite"/>
    </source>
</evidence>
<keyword evidence="3" id="KW-1185">Reference proteome</keyword>
<feature type="compositionally biased region" description="Basic residues" evidence="1">
    <location>
        <begin position="77"/>
        <end position="90"/>
    </location>
</feature>
<feature type="compositionally biased region" description="Basic and acidic residues" evidence="1">
    <location>
        <begin position="192"/>
        <end position="204"/>
    </location>
</feature>
<protein>
    <submittedName>
        <fullName evidence="2">Uncharacterized protein</fullName>
    </submittedName>
</protein>
<proteinExistence type="predicted"/>
<feature type="region of interest" description="Disordered" evidence="1">
    <location>
        <begin position="1"/>
        <end position="60"/>
    </location>
</feature>
<organism evidence="2 3">
    <name type="scientific">Rangifer tarandus platyrhynchus</name>
    <name type="common">Svalbard reindeer</name>
    <dbReference type="NCBI Taxonomy" id="3082113"/>
    <lineage>
        <taxon>Eukaryota</taxon>
        <taxon>Metazoa</taxon>
        <taxon>Chordata</taxon>
        <taxon>Craniata</taxon>
        <taxon>Vertebrata</taxon>
        <taxon>Euteleostomi</taxon>
        <taxon>Mammalia</taxon>
        <taxon>Eutheria</taxon>
        <taxon>Laurasiatheria</taxon>
        <taxon>Artiodactyla</taxon>
        <taxon>Ruminantia</taxon>
        <taxon>Pecora</taxon>
        <taxon>Cervidae</taxon>
        <taxon>Odocoileinae</taxon>
        <taxon>Rangifer</taxon>
    </lineage>
</organism>
<evidence type="ECO:0000313" key="3">
    <source>
        <dbReference type="Proteomes" id="UP001176941"/>
    </source>
</evidence>
<sequence length="204" mass="21558">RVRSSDEGLAARLPRCGGDQGGPGSPAARARVFGQRQPPGREQLRPALQHGGGGSGGRAAVSPALAAVTGAAAPPRLRLRRDPRRGRHAALRASEPGVFRTDYPGLLEKRARRAPANPRAGEARGRCSLKAPGPVPGLGIRAKLPRRLCSEDASSLQVRWRRGSRAPERVPRSPGGAEGSESQSWRQTRPGEGLRGDTSDTSEK</sequence>
<evidence type="ECO:0000313" key="2">
    <source>
        <dbReference type="EMBL" id="CAI9157988.1"/>
    </source>
</evidence>
<feature type="region of interest" description="Disordered" evidence="1">
    <location>
        <begin position="72"/>
        <end position="204"/>
    </location>
</feature>
<accession>A0ABN8Y8V9</accession>
<dbReference type="EMBL" id="OX459952">
    <property type="protein sequence ID" value="CAI9157988.1"/>
    <property type="molecule type" value="Genomic_DNA"/>
</dbReference>
<feature type="non-terminal residue" evidence="2">
    <location>
        <position position="204"/>
    </location>
</feature>
<name>A0ABN8Y8V9_RANTA</name>
<dbReference type="Proteomes" id="UP001176941">
    <property type="component" value="Chromosome 16"/>
</dbReference>